<dbReference type="Gene3D" id="1.20.120.790">
    <property type="entry name" value="Heat shock protein 90, C-terminal domain"/>
    <property type="match status" value="1"/>
</dbReference>
<dbReference type="NCBIfam" id="NF003555">
    <property type="entry name" value="PRK05218.1"/>
    <property type="match status" value="1"/>
</dbReference>
<evidence type="ECO:0000256" key="6">
    <source>
        <dbReference type="ARBA" id="ARBA00023186"/>
    </source>
</evidence>
<evidence type="ECO:0000256" key="10">
    <source>
        <dbReference type="ARBA" id="ARBA00080411"/>
    </source>
</evidence>
<keyword evidence="3 11" id="KW-0547">Nucleotide-binding</keyword>
<evidence type="ECO:0000313" key="12">
    <source>
        <dbReference type="EMBL" id="PTB95919.1"/>
    </source>
</evidence>
<dbReference type="Proteomes" id="UP000240608">
    <property type="component" value="Unassembled WGS sequence"/>
</dbReference>
<dbReference type="Gene3D" id="3.40.50.11260">
    <property type="match status" value="1"/>
</dbReference>
<dbReference type="GO" id="GO:0140662">
    <property type="term" value="F:ATP-dependent protein folding chaperone"/>
    <property type="evidence" value="ECO:0007669"/>
    <property type="project" value="InterPro"/>
</dbReference>
<sequence length="628" mass="71800">MQEKGTISIHSENIFPIIKKFLYSDHEVFLRELVSNAVDATQKIKSLSALGEYTGELVDTSIEIKINKKKKTLHVIDRGIGMTGEEIKKYINQIAFSGATEFVEKYKEKGEGSGIIGHFGLGFYSAFMVASKVEIKSLSREEGAKPAHWICDGSTEFELTEGDKKERGSEVILHINDDSKEFLEDHRVREVLNKYCKFLPVPIIFGEKEETIKEGEGDDAKEKKVKKPDVINNPNPLWTKSPADLKDEDYINFYKELYPFSEEPLFWIHLNVDFPFNLTGILYFPKIKNELEIQKNKIQLYSRQVFITDEVKDVVPEFLMLLHGVIDSPDIPLNVSRSYLQADSNVKKINSHITKKVADKLSDLYKSDRKSFEDKWESIGLFIKYGMMSDDKFFDKAKKFCLLKSINQDKYFTLDEYTEHVKTNQTDKDGNVNFIYATNPAKQDAFITSAERKSYDVILLDSPIDSHFINMLEQKLEKTSMKRVDADIVDKLIDKDEKNELVLSDEEKEKLKKVFEEAVNNKSMTIGIEALSPDELPVTITLPEFMRRMKDMAQTGGGGMPFMGTMPDQFNLTINGNHKLAGKILKETDEAKQKAIAKQGYDLALLSQNMLNGKDLTQFISRSVEMMD</sequence>
<feature type="binding site" evidence="11">
    <location>
        <position position="337"/>
    </location>
    <ligand>
        <name>ATP</name>
        <dbReference type="ChEBI" id="CHEBI:30616"/>
    </ligand>
</feature>
<evidence type="ECO:0000256" key="7">
    <source>
        <dbReference type="ARBA" id="ARBA00067988"/>
    </source>
</evidence>
<keyword evidence="6" id="KW-0143">Chaperone</keyword>
<dbReference type="FunFam" id="3.30.230.80:FF:000008">
    <property type="entry name" value="Molecular chaperone HtpG"/>
    <property type="match status" value="1"/>
</dbReference>
<evidence type="ECO:0000256" key="1">
    <source>
        <dbReference type="ARBA" id="ARBA00008239"/>
    </source>
</evidence>
<evidence type="ECO:0000256" key="4">
    <source>
        <dbReference type="ARBA" id="ARBA00022840"/>
    </source>
</evidence>
<dbReference type="SUPFAM" id="SSF54211">
    <property type="entry name" value="Ribosomal protein S5 domain 2-like"/>
    <property type="match status" value="1"/>
</dbReference>
<evidence type="ECO:0000313" key="13">
    <source>
        <dbReference type="Proteomes" id="UP000240608"/>
    </source>
</evidence>
<dbReference type="Gene3D" id="3.30.565.10">
    <property type="entry name" value="Histidine kinase-like ATPase, C-terminal domain"/>
    <property type="match status" value="1"/>
</dbReference>
<proteinExistence type="inferred from homology"/>
<feature type="binding site" evidence="11">
    <location>
        <position position="82"/>
    </location>
    <ligand>
        <name>ATP</name>
        <dbReference type="ChEBI" id="CHEBI:30616"/>
    </ligand>
</feature>
<protein>
    <recommendedName>
        <fullName evidence="8">Chaperone protein HtpG</fullName>
    </recommendedName>
    <alternativeName>
        <fullName evidence="7">Chaperone protein htpG</fullName>
    </alternativeName>
    <alternativeName>
        <fullName evidence="9 10">Heat shock protein HtpG</fullName>
    </alternativeName>
</protein>
<dbReference type="GO" id="GO:0051082">
    <property type="term" value="F:unfolded protein binding"/>
    <property type="evidence" value="ECO:0007669"/>
    <property type="project" value="InterPro"/>
</dbReference>
<dbReference type="PIRSF" id="PIRSF002583">
    <property type="entry name" value="Hsp90"/>
    <property type="match status" value="1"/>
</dbReference>
<evidence type="ECO:0000256" key="3">
    <source>
        <dbReference type="ARBA" id="ARBA00022741"/>
    </source>
</evidence>
<dbReference type="InterPro" id="IPR036890">
    <property type="entry name" value="HATPase_C_sf"/>
</dbReference>
<dbReference type="GO" id="GO:0016887">
    <property type="term" value="F:ATP hydrolysis activity"/>
    <property type="evidence" value="ECO:0007669"/>
    <property type="project" value="InterPro"/>
</dbReference>
<gene>
    <name evidence="12" type="ORF">C9994_09635</name>
</gene>
<dbReference type="PRINTS" id="PR00775">
    <property type="entry name" value="HEATSHOCK90"/>
</dbReference>
<organism evidence="12 13">
    <name type="scientific">Marivirga lumbricoides</name>
    <dbReference type="NCBI Taxonomy" id="1046115"/>
    <lineage>
        <taxon>Bacteria</taxon>
        <taxon>Pseudomonadati</taxon>
        <taxon>Bacteroidota</taxon>
        <taxon>Cytophagia</taxon>
        <taxon>Cytophagales</taxon>
        <taxon>Marivirgaceae</taxon>
        <taxon>Marivirga</taxon>
    </lineage>
</organism>
<evidence type="ECO:0000256" key="2">
    <source>
        <dbReference type="ARBA" id="ARBA00022490"/>
    </source>
</evidence>
<keyword evidence="2" id="KW-0963">Cytoplasm</keyword>
<dbReference type="SUPFAM" id="SSF110942">
    <property type="entry name" value="HSP90 C-terminal domain"/>
    <property type="match status" value="1"/>
</dbReference>
<dbReference type="EMBL" id="PYVU01000077">
    <property type="protein sequence ID" value="PTB95919.1"/>
    <property type="molecule type" value="Genomic_DNA"/>
</dbReference>
<accession>A0A2T4DQ25</accession>
<dbReference type="InterPro" id="IPR001404">
    <property type="entry name" value="Hsp90_fam"/>
</dbReference>
<dbReference type="Pfam" id="PF13589">
    <property type="entry name" value="HATPase_c_3"/>
    <property type="match status" value="1"/>
</dbReference>
<dbReference type="AlphaFoldDB" id="A0A2T4DQ25"/>
<comment type="caution">
    <text evidence="12">The sequence shown here is derived from an EMBL/GenBank/DDBJ whole genome shotgun (WGS) entry which is preliminary data.</text>
</comment>
<name>A0A2T4DQ25_9BACT</name>
<dbReference type="FunFam" id="3.30.565.10:FF:000076">
    <property type="entry name" value="Molecular chaperone HtpG"/>
    <property type="match status" value="1"/>
</dbReference>
<feature type="binding site" evidence="11">
    <location>
        <position position="77"/>
    </location>
    <ligand>
        <name>ATP</name>
        <dbReference type="ChEBI" id="CHEBI:30616"/>
    </ligand>
</feature>
<feature type="binding site" evidence="11">
    <location>
        <position position="32"/>
    </location>
    <ligand>
        <name>ATP</name>
        <dbReference type="ChEBI" id="CHEBI:30616"/>
    </ligand>
</feature>
<dbReference type="Gene3D" id="3.30.230.80">
    <property type="match status" value="1"/>
</dbReference>
<reference evidence="12 13" key="1">
    <citation type="submission" date="2018-03" db="EMBL/GenBank/DDBJ databases">
        <title>Cross-interface Injection: A General Nanoliter Liquid Handling Method Applied to Single Cells Genome Amplification Automated Nanoliter Liquid Handling Applied to Single Cell Multiple Displacement Amplification.</title>
        <authorList>
            <person name="Yun J."/>
            <person name="Xu P."/>
            <person name="Xu J."/>
            <person name="Dai X."/>
            <person name="Wang Y."/>
            <person name="Zheng X."/>
            <person name="Cao C."/>
            <person name="Yi Q."/>
            <person name="Zhu Y."/>
            <person name="Wang L."/>
            <person name="Dong Z."/>
            <person name="Huang Y."/>
            <person name="Huang L."/>
            <person name="Du W."/>
        </authorList>
    </citation>
    <scope>NUCLEOTIDE SEQUENCE [LARGE SCALE GENOMIC DNA]</scope>
    <source>
        <strain evidence="12 13">Z-D1-2</strain>
    </source>
</reference>
<keyword evidence="4 11" id="KW-0067">ATP-binding</keyword>
<evidence type="ECO:0000256" key="11">
    <source>
        <dbReference type="PIRSR" id="PIRSR002583-1"/>
    </source>
</evidence>
<dbReference type="InterPro" id="IPR020575">
    <property type="entry name" value="Hsp90_N"/>
</dbReference>
<feature type="binding site" evidence="11">
    <location>
        <begin position="97"/>
        <end position="98"/>
    </location>
    <ligand>
        <name>ATP</name>
        <dbReference type="ChEBI" id="CHEBI:30616"/>
    </ligand>
</feature>
<evidence type="ECO:0000256" key="8">
    <source>
        <dbReference type="ARBA" id="ARBA00070675"/>
    </source>
</evidence>
<dbReference type="InterPro" id="IPR037196">
    <property type="entry name" value="HSP90_C"/>
</dbReference>
<dbReference type="SUPFAM" id="SSF55874">
    <property type="entry name" value="ATPase domain of HSP90 chaperone/DNA topoisomerase II/histidine kinase"/>
    <property type="match status" value="1"/>
</dbReference>
<dbReference type="PROSITE" id="PS00298">
    <property type="entry name" value="HSP90"/>
    <property type="match status" value="1"/>
</dbReference>
<dbReference type="GO" id="GO:0005524">
    <property type="term" value="F:ATP binding"/>
    <property type="evidence" value="ECO:0007669"/>
    <property type="project" value="UniProtKB-KW"/>
</dbReference>
<dbReference type="Pfam" id="PF00183">
    <property type="entry name" value="HSP90"/>
    <property type="match status" value="1"/>
</dbReference>
<dbReference type="InterPro" id="IPR019805">
    <property type="entry name" value="Heat_shock_protein_90_CS"/>
</dbReference>
<dbReference type="PANTHER" id="PTHR11528">
    <property type="entry name" value="HEAT SHOCK PROTEIN 90 FAMILY MEMBER"/>
    <property type="match status" value="1"/>
</dbReference>
<keyword evidence="5" id="KW-0346">Stress response</keyword>
<feature type="binding site" evidence="11">
    <location>
        <position position="36"/>
    </location>
    <ligand>
        <name>ATP</name>
        <dbReference type="ChEBI" id="CHEBI:30616"/>
    </ligand>
</feature>
<evidence type="ECO:0000256" key="9">
    <source>
        <dbReference type="ARBA" id="ARBA00079544"/>
    </source>
</evidence>
<comment type="similarity">
    <text evidence="1">Belongs to the heat shock protein 90 family.</text>
</comment>
<dbReference type="InterPro" id="IPR020568">
    <property type="entry name" value="Ribosomal_Su5_D2-typ_SF"/>
</dbReference>
<evidence type="ECO:0000256" key="5">
    <source>
        <dbReference type="ARBA" id="ARBA00023016"/>
    </source>
</evidence>